<dbReference type="OMA" id="HATTMES"/>
<evidence type="ECO:0000256" key="6">
    <source>
        <dbReference type="SAM" id="Phobius"/>
    </source>
</evidence>
<dbReference type="OrthoDB" id="28208at2759"/>
<keyword evidence="9" id="KW-1185">Reference proteome</keyword>
<protein>
    <recommendedName>
        <fullName evidence="7">Amino acid transporter transmembrane domain-containing protein</fullName>
    </recommendedName>
</protein>
<dbReference type="Pfam" id="PF01490">
    <property type="entry name" value="Aa_trans"/>
    <property type="match status" value="1"/>
</dbReference>
<keyword evidence="4 6" id="KW-0472">Membrane</keyword>
<dbReference type="InterPro" id="IPR013057">
    <property type="entry name" value="AA_transpt_TM"/>
</dbReference>
<dbReference type="Proteomes" id="UP000000759">
    <property type="component" value="Chromosome 18"/>
</dbReference>
<feature type="transmembrane region" description="Helical" evidence="6">
    <location>
        <begin position="482"/>
        <end position="504"/>
    </location>
</feature>
<dbReference type="RefSeq" id="XP_002183224.1">
    <property type="nucleotide sequence ID" value="XM_002183188.1"/>
</dbReference>
<proteinExistence type="predicted"/>
<evidence type="ECO:0000256" key="5">
    <source>
        <dbReference type="SAM" id="MobiDB-lite"/>
    </source>
</evidence>
<accession>B7G7Y4</accession>
<feature type="transmembrane region" description="Helical" evidence="6">
    <location>
        <begin position="375"/>
        <end position="396"/>
    </location>
</feature>
<comment type="subcellular location">
    <subcellularLocation>
        <location evidence="1">Membrane</location>
        <topology evidence="1">Multi-pass membrane protein</topology>
    </subcellularLocation>
</comment>
<dbReference type="PaxDb" id="2850-Phatr48637"/>
<dbReference type="GO" id="GO:0016020">
    <property type="term" value="C:membrane"/>
    <property type="evidence" value="ECO:0007669"/>
    <property type="project" value="UniProtKB-SubCell"/>
</dbReference>
<keyword evidence="3 6" id="KW-1133">Transmembrane helix</keyword>
<feature type="transmembrane region" description="Helical" evidence="6">
    <location>
        <begin position="458"/>
        <end position="476"/>
    </location>
</feature>
<feature type="compositionally biased region" description="Low complexity" evidence="5">
    <location>
        <begin position="47"/>
        <end position="73"/>
    </location>
</feature>
<feature type="transmembrane region" description="Helical" evidence="6">
    <location>
        <begin position="416"/>
        <end position="437"/>
    </location>
</feature>
<feature type="domain" description="Amino acid transporter transmembrane" evidence="7">
    <location>
        <begin position="112"/>
        <end position="546"/>
    </location>
</feature>
<dbReference type="InParanoid" id="B7G7Y4"/>
<evidence type="ECO:0000256" key="2">
    <source>
        <dbReference type="ARBA" id="ARBA00022692"/>
    </source>
</evidence>
<dbReference type="GO" id="GO:0015179">
    <property type="term" value="F:L-amino acid transmembrane transporter activity"/>
    <property type="evidence" value="ECO:0007669"/>
    <property type="project" value="TreeGrafter"/>
</dbReference>
<evidence type="ECO:0000256" key="4">
    <source>
        <dbReference type="ARBA" id="ARBA00023136"/>
    </source>
</evidence>
<feature type="transmembrane region" description="Helical" evidence="6">
    <location>
        <begin position="223"/>
        <end position="242"/>
    </location>
</feature>
<reference evidence="9" key="2">
    <citation type="submission" date="2008-08" db="EMBL/GenBank/DDBJ databases">
        <authorList>
            <consortium name="Diatom Consortium"/>
            <person name="Grigoriev I."/>
            <person name="Grimwood J."/>
            <person name="Kuo A."/>
            <person name="Otillar R.P."/>
            <person name="Salamov A."/>
            <person name="Detter J.C."/>
            <person name="Lindquist E."/>
            <person name="Shapiro H."/>
            <person name="Lucas S."/>
            <person name="Glavina del Rio T."/>
            <person name="Pitluck S."/>
            <person name="Rokhsar D."/>
            <person name="Bowler C."/>
        </authorList>
    </citation>
    <scope>GENOME REANNOTATION</scope>
    <source>
        <strain evidence="9">CCAP 1055/1</strain>
    </source>
</reference>
<gene>
    <name evidence="8" type="ORF">PHATRDRAFT_48637</name>
</gene>
<evidence type="ECO:0000313" key="9">
    <source>
        <dbReference type="Proteomes" id="UP000000759"/>
    </source>
</evidence>
<dbReference type="GeneID" id="7194838"/>
<sequence length="551" mass="57844">MTSNSVVAFAPLHRHRSARAHATTMESSGLLPLVDRQRREALLELKSTTTRTTSSERATGSSTSLTTGYGLSTPHRGEDTGFDVATSAGLQKILASDAEDDSDVTNGGVAKRGTIPKLTISLVKSIVGSGILALPAGIAALGDSPDVIPVALVVILLIGAINAYFFSLIGQVCEWTNATSYRDAWDRTVGAETSNQAAHHQDEDINKLLHSDAIQRTPASSQVVAVVVALKTALACLAYSMILADSFHALGIAAGLVDMSRTQALLSITVGALLPLCLLKDLTALTPFSLLGIIGMAFTSVTIGIRHHDGSYALETGAYIDDLPQALLPSFGDSGPHIQGVVLACTLATAFVAHYNAPRFRNELVDSTRKRFNTVIFGSYAIAALTFMVVATEGFLTFGASSTGLILNNYSPFDPLITASRAAVAVSILFAFPLPFVGFRDGMMDVLQLPDADRANPTLRVLLSIGLLSAVTLAAANLHDLAFVLSVGGGSLSTAVASVFPTLMYRSAVRQRNNGDVNASIDSRIALALMYFCVTIGITGVGLSVAKALHL</sequence>
<feature type="region of interest" description="Disordered" evidence="5">
    <location>
        <begin position="44"/>
        <end position="76"/>
    </location>
</feature>
<dbReference type="KEGG" id="pti:PHATRDRAFT_48637"/>
<feature type="transmembrane region" description="Helical" evidence="6">
    <location>
        <begin position="147"/>
        <end position="166"/>
    </location>
</feature>
<evidence type="ECO:0000256" key="3">
    <source>
        <dbReference type="ARBA" id="ARBA00022989"/>
    </source>
</evidence>
<dbReference type="STRING" id="556484.B7G7Y4"/>
<dbReference type="PANTHER" id="PTHR22950:SF652">
    <property type="entry name" value="TRANSMEMBRANE AMINO ACID TRANSPORTER FAMILY PROTEIN"/>
    <property type="match status" value="1"/>
</dbReference>
<feature type="transmembrane region" description="Helical" evidence="6">
    <location>
        <begin position="525"/>
        <end position="546"/>
    </location>
</feature>
<evidence type="ECO:0000256" key="1">
    <source>
        <dbReference type="ARBA" id="ARBA00004141"/>
    </source>
</evidence>
<dbReference type="eggNOG" id="KOG1305">
    <property type="taxonomic scope" value="Eukaryota"/>
</dbReference>
<name>B7G7Y4_PHATC</name>
<organism evidence="8 9">
    <name type="scientific">Phaeodactylum tricornutum (strain CCAP 1055/1)</name>
    <dbReference type="NCBI Taxonomy" id="556484"/>
    <lineage>
        <taxon>Eukaryota</taxon>
        <taxon>Sar</taxon>
        <taxon>Stramenopiles</taxon>
        <taxon>Ochrophyta</taxon>
        <taxon>Bacillariophyta</taxon>
        <taxon>Bacillariophyceae</taxon>
        <taxon>Bacillariophycidae</taxon>
        <taxon>Naviculales</taxon>
        <taxon>Phaeodactylaceae</taxon>
        <taxon>Phaeodactylum</taxon>
    </lineage>
</organism>
<reference evidence="8 9" key="1">
    <citation type="journal article" date="2008" name="Nature">
        <title>The Phaeodactylum genome reveals the evolutionary history of diatom genomes.</title>
        <authorList>
            <person name="Bowler C."/>
            <person name="Allen A.E."/>
            <person name="Badger J.H."/>
            <person name="Grimwood J."/>
            <person name="Jabbari K."/>
            <person name="Kuo A."/>
            <person name="Maheswari U."/>
            <person name="Martens C."/>
            <person name="Maumus F."/>
            <person name="Otillar R.P."/>
            <person name="Rayko E."/>
            <person name="Salamov A."/>
            <person name="Vandepoele K."/>
            <person name="Beszteri B."/>
            <person name="Gruber A."/>
            <person name="Heijde M."/>
            <person name="Katinka M."/>
            <person name="Mock T."/>
            <person name="Valentin K."/>
            <person name="Verret F."/>
            <person name="Berges J.A."/>
            <person name="Brownlee C."/>
            <person name="Cadoret J.P."/>
            <person name="Chiovitti A."/>
            <person name="Choi C.J."/>
            <person name="Coesel S."/>
            <person name="De Martino A."/>
            <person name="Detter J.C."/>
            <person name="Durkin C."/>
            <person name="Falciatore A."/>
            <person name="Fournet J."/>
            <person name="Haruta M."/>
            <person name="Huysman M.J."/>
            <person name="Jenkins B.D."/>
            <person name="Jiroutova K."/>
            <person name="Jorgensen R.E."/>
            <person name="Joubert Y."/>
            <person name="Kaplan A."/>
            <person name="Kroger N."/>
            <person name="Kroth P.G."/>
            <person name="La Roche J."/>
            <person name="Lindquist E."/>
            <person name="Lommer M."/>
            <person name="Martin-Jezequel V."/>
            <person name="Lopez P.J."/>
            <person name="Lucas S."/>
            <person name="Mangogna M."/>
            <person name="McGinnis K."/>
            <person name="Medlin L.K."/>
            <person name="Montsant A."/>
            <person name="Oudot-Le Secq M.P."/>
            <person name="Napoli C."/>
            <person name="Obornik M."/>
            <person name="Parker M.S."/>
            <person name="Petit J.L."/>
            <person name="Porcel B.M."/>
            <person name="Poulsen N."/>
            <person name="Robison M."/>
            <person name="Rychlewski L."/>
            <person name="Rynearson T.A."/>
            <person name="Schmutz J."/>
            <person name="Shapiro H."/>
            <person name="Siaut M."/>
            <person name="Stanley M."/>
            <person name="Sussman M.R."/>
            <person name="Taylor A.R."/>
            <person name="Vardi A."/>
            <person name="von Dassow P."/>
            <person name="Vyverman W."/>
            <person name="Willis A."/>
            <person name="Wyrwicz L.S."/>
            <person name="Rokhsar D.S."/>
            <person name="Weissenbach J."/>
            <person name="Armbrust E.V."/>
            <person name="Green B.R."/>
            <person name="Van de Peer Y."/>
            <person name="Grigoriev I.V."/>
        </authorList>
    </citation>
    <scope>NUCLEOTIDE SEQUENCE [LARGE SCALE GENOMIC DNA]</scope>
    <source>
        <strain evidence="8 9">CCAP 1055/1</strain>
    </source>
</reference>
<feature type="transmembrane region" description="Helical" evidence="6">
    <location>
        <begin position="121"/>
        <end position="141"/>
    </location>
</feature>
<feature type="transmembrane region" description="Helical" evidence="6">
    <location>
        <begin position="262"/>
        <end position="279"/>
    </location>
</feature>
<feature type="transmembrane region" description="Helical" evidence="6">
    <location>
        <begin position="286"/>
        <end position="305"/>
    </location>
</feature>
<evidence type="ECO:0000313" key="8">
    <source>
        <dbReference type="EMBL" id="EEC45442.1"/>
    </source>
</evidence>
<dbReference type="HOGENOM" id="CLU_032959_0_0_1"/>
<dbReference type="PANTHER" id="PTHR22950">
    <property type="entry name" value="AMINO ACID TRANSPORTER"/>
    <property type="match status" value="1"/>
</dbReference>
<dbReference type="EMBL" id="CM000620">
    <property type="protein sequence ID" value="EEC45442.1"/>
    <property type="molecule type" value="Genomic_DNA"/>
</dbReference>
<keyword evidence="2 6" id="KW-0812">Transmembrane</keyword>
<evidence type="ECO:0000259" key="7">
    <source>
        <dbReference type="Pfam" id="PF01490"/>
    </source>
</evidence>
<feature type="transmembrane region" description="Helical" evidence="6">
    <location>
        <begin position="337"/>
        <end position="355"/>
    </location>
</feature>
<dbReference type="AlphaFoldDB" id="B7G7Y4"/>